<reference evidence="1 2" key="2">
    <citation type="submission" date="2020-03" db="EMBL/GenBank/DDBJ databases">
        <title>Campylobacter portucalensis sp. nov., a new species of Campylobacter isolated from the reproductive tract of bulls.</title>
        <authorList>
            <person name="Silva M.F."/>
            <person name="Pereira G."/>
            <person name="Carneiro C."/>
            <person name="Hemphill A."/>
            <person name="Mateus L."/>
            <person name="Lopes-Da-Costa L."/>
            <person name="Silva E."/>
        </authorList>
    </citation>
    <scope>NUCLEOTIDE SEQUENCE [LARGE SCALE GENOMIC DNA]</scope>
    <source>
        <strain evidence="1 2">FMV-PI01</strain>
    </source>
</reference>
<sequence length="53" mass="6350">MSGKSKNFPDYFYENEEEIYELVDFYKSILPKNISDKNLEILKEKLLNLDFLA</sequence>
<comment type="caution">
    <text evidence="1">The sequence shown here is derived from an EMBL/GenBank/DDBJ whole genome shotgun (WGS) entry which is preliminary data.</text>
</comment>
<keyword evidence="2" id="KW-1185">Reference proteome</keyword>
<accession>A0A6L5WIY6</accession>
<dbReference type="EMBL" id="VWSJ01000039">
    <property type="protein sequence ID" value="MSN97119.1"/>
    <property type="molecule type" value="Genomic_DNA"/>
</dbReference>
<gene>
    <name evidence="1" type="ORF">F1B92_08095</name>
</gene>
<name>A0A6L5WIY6_9BACT</name>
<evidence type="ECO:0000313" key="2">
    <source>
        <dbReference type="Proteomes" id="UP000476338"/>
    </source>
</evidence>
<dbReference type="Proteomes" id="UP000476338">
    <property type="component" value="Unassembled WGS sequence"/>
</dbReference>
<dbReference type="AlphaFoldDB" id="A0A6L5WIY6"/>
<evidence type="ECO:0000313" key="1">
    <source>
        <dbReference type="EMBL" id="MSN97119.1"/>
    </source>
</evidence>
<proteinExistence type="predicted"/>
<protein>
    <submittedName>
        <fullName evidence="1">Iron-containing alcohol dehydrogenase family protein</fullName>
    </submittedName>
</protein>
<dbReference type="RefSeq" id="WP_154571368.1">
    <property type="nucleotide sequence ID" value="NZ_VWSJ01000039.1"/>
</dbReference>
<reference evidence="1 2" key="1">
    <citation type="submission" date="2019-09" db="EMBL/GenBank/DDBJ databases">
        <authorList>
            <person name="Silva M."/>
            <person name="Pereira G."/>
            <person name="Lopes-Da-Costa L."/>
            <person name="Silva E."/>
        </authorList>
    </citation>
    <scope>NUCLEOTIDE SEQUENCE [LARGE SCALE GENOMIC DNA]</scope>
    <source>
        <strain evidence="1 2">FMV-PI01</strain>
    </source>
</reference>
<organism evidence="1 2">
    <name type="scientific">Campylobacter portucalensis</name>
    <dbReference type="NCBI Taxonomy" id="2608384"/>
    <lineage>
        <taxon>Bacteria</taxon>
        <taxon>Pseudomonadati</taxon>
        <taxon>Campylobacterota</taxon>
        <taxon>Epsilonproteobacteria</taxon>
        <taxon>Campylobacterales</taxon>
        <taxon>Campylobacteraceae</taxon>
        <taxon>Campylobacter</taxon>
    </lineage>
</organism>